<comment type="caution">
    <text evidence="4">The sequence shown here is derived from an EMBL/GenBank/DDBJ whole genome shotgun (WGS) entry which is preliminary data.</text>
</comment>
<evidence type="ECO:0000256" key="2">
    <source>
        <dbReference type="SAM" id="SignalP"/>
    </source>
</evidence>
<protein>
    <recommendedName>
        <fullName evidence="3">AB hydrolase-1 domain-containing protein</fullName>
    </recommendedName>
</protein>
<evidence type="ECO:0000313" key="5">
    <source>
        <dbReference type="Proteomes" id="UP001310594"/>
    </source>
</evidence>
<dbReference type="Gene3D" id="1.20.1440.110">
    <property type="entry name" value="acylaminoacyl peptidase"/>
    <property type="match status" value="1"/>
</dbReference>
<dbReference type="PANTHER" id="PTHR22946">
    <property type="entry name" value="DIENELACTONE HYDROLASE DOMAIN-CONTAINING PROTEIN-RELATED"/>
    <property type="match status" value="1"/>
</dbReference>
<dbReference type="Gene3D" id="3.40.50.1820">
    <property type="entry name" value="alpha/beta hydrolase"/>
    <property type="match status" value="1"/>
</dbReference>
<reference evidence="4" key="1">
    <citation type="submission" date="2023-08" db="EMBL/GenBank/DDBJ databases">
        <title>Black Yeasts Isolated from many extreme environments.</title>
        <authorList>
            <person name="Coleine C."/>
            <person name="Stajich J.E."/>
            <person name="Selbmann L."/>
        </authorList>
    </citation>
    <scope>NUCLEOTIDE SEQUENCE</scope>
    <source>
        <strain evidence="4">CCFEE 5810</strain>
    </source>
</reference>
<gene>
    <name evidence="4" type="ORF">LTR97_004961</name>
</gene>
<dbReference type="InterPro" id="IPR029058">
    <property type="entry name" value="AB_hydrolase_fold"/>
</dbReference>
<name>A0AAN7VRU5_9PEZI</name>
<dbReference type="Pfam" id="PF12697">
    <property type="entry name" value="Abhydrolase_6"/>
    <property type="match status" value="1"/>
</dbReference>
<comment type="similarity">
    <text evidence="1">Belongs to the AB hydrolase superfamily. FUS2 hydrolase family.</text>
</comment>
<evidence type="ECO:0000313" key="4">
    <source>
        <dbReference type="EMBL" id="KAK5700444.1"/>
    </source>
</evidence>
<feature type="domain" description="AB hydrolase-1" evidence="3">
    <location>
        <begin position="199"/>
        <end position="376"/>
    </location>
</feature>
<dbReference type="SUPFAM" id="SSF53474">
    <property type="entry name" value="alpha/beta-Hydrolases"/>
    <property type="match status" value="1"/>
</dbReference>
<accession>A0AAN7VRU5</accession>
<dbReference type="Proteomes" id="UP001310594">
    <property type="component" value="Unassembled WGS sequence"/>
</dbReference>
<dbReference type="AlphaFoldDB" id="A0AAN7VRU5"/>
<organism evidence="4 5">
    <name type="scientific">Elasticomyces elasticus</name>
    <dbReference type="NCBI Taxonomy" id="574655"/>
    <lineage>
        <taxon>Eukaryota</taxon>
        <taxon>Fungi</taxon>
        <taxon>Dikarya</taxon>
        <taxon>Ascomycota</taxon>
        <taxon>Pezizomycotina</taxon>
        <taxon>Dothideomycetes</taxon>
        <taxon>Dothideomycetidae</taxon>
        <taxon>Mycosphaerellales</taxon>
        <taxon>Teratosphaeriaceae</taxon>
        <taxon>Elasticomyces</taxon>
    </lineage>
</organism>
<dbReference type="InterPro" id="IPR000073">
    <property type="entry name" value="AB_hydrolase_1"/>
</dbReference>
<feature type="chain" id="PRO_5043044807" description="AB hydrolase-1 domain-containing protein" evidence="2">
    <location>
        <begin position="21"/>
        <end position="428"/>
    </location>
</feature>
<proteinExistence type="inferred from homology"/>
<evidence type="ECO:0000259" key="3">
    <source>
        <dbReference type="Pfam" id="PF12697"/>
    </source>
</evidence>
<dbReference type="EMBL" id="JAVRQU010000007">
    <property type="protein sequence ID" value="KAK5700444.1"/>
    <property type="molecule type" value="Genomic_DNA"/>
</dbReference>
<feature type="signal peptide" evidence="2">
    <location>
        <begin position="1"/>
        <end position="20"/>
    </location>
</feature>
<keyword evidence="2" id="KW-0732">Signal</keyword>
<dbReference type="PANTHER" id="PTHR22946:SF12">
    <property type="entry name" value="CONIDIAL PIGMENT BIOSYNTHESIS PROTEIN AYG1 (AFU_ORTHOLOGUE AFUA_2G17550)"/>
    <property type="match status" value="1"/>
</dbReference>
<sequence>MLRRTIPAFLWTALTGTSLAQNGTQPPTLPLSADDTFSFDLLSSLGTALYSGGDIAPILGVAQTIGPGNFNSFSQNLYALANKTKAAAIEAECQSDAINARDTWFAASTYFRKADSYLHGDWNNPLIETLWNEQLYAFDKAIASLPVPGRRVQLPSNDNFTVEAIWYAASSDSIGCRRPTLIIGNGYEGSQEDLYHTIVVPAVARGWNCITYEGPGQPTVLRRQNLGFIPEWERVVTPVVDYILQDPSVDPSRVVLFGYSFGGFLAARAAAFEPRISAVLLDGGVFDTFDSFSSNLPPIALSMFNAGNKTAFDNLLDSVSNDPDVPTTLRWGIQQGLWSFKTHSAYDFLQMTKSYTLRNISHLISAPVWTADAEFEGFFVNQSMKVKEVLGDQATYHLFKGPAGYHCQVGALQELNRVMFTWLKQTIG</sequence>
<dbReference type="InterPro" id="IPR050261">
    <property type="entry name" value="FrsA_esterase"/>
</dbReference>
<evidence type="ECO:0000256" key="1">
    <source>
        <dbReference type="ARBA" id="ARBA00038115"/>
    </source>
</evidence>